<dbReference type="KEGG" id="vg:22111582"/>
<dbReference type="Proteomes" id="UP000029889">
    <property type="component" value="Segment"/>
</dbReference>
<sequence>MDIEKVSSRAKQLADTLGVEFKIPDISIAKEKAQIKINKMKEYLSKQEQYDSAVEFIVKSFSKDDILAFIKYVKVSGNPK</sequence>
<keyword evidence="2" id="KW-1185">Reference proteome</keyword>
<protein>
    <submittedName>
        <fullName evidence="1">Uncharacterized protein</fullName>
    </submittedName>
</protein>
<reference evidence="1 2" key="1">
    <citation type="submission" date="2014-09" db="EMBL/GenBank/DDBJ databases">
        <authorList>
            <person name="Lapin J.S."/>
            <person name="Pope W.H."/>
            <person name="Hua J."/>
            <person name="Ford M.E."/>
            <person name="Conway J.F."/>
            <person name="Hatfull G.F."/>
            <person name="Hendrix R.W."/>
        </authorList>
    </citation>
    <scope>NUCLEOTIDE SEQUENCE [LARGE SCALE GENOMIC DNA]</scope>
</reference>
<proteinExistence type="predicted"/>
<dbReference type="EMBL" id="KM507819">
    <property type="protein sequence ID" value="AIT14432.1"/>
    <property type="molecule type" value="Genomic_DNA"/>
</dbReference>
<dbReference type="GeneID" id="22111582"/>
<evidence type="ECO:0000313" key="2">
    <source>
        <dbReference type="Proteomes" id="UP000029889"/>
    </source>
</evidence>
<evidence type="ECO:0000313" key="1">
    <source>
        <dbReference type="EMBL" id="AIT14432.1"/>
    </source>
</evidence>
<accession>A0A097EYD1</accession>
<dbReference type="RefSeq" id="YP_009102129.1">
    <property type="nucleotide sequence ID" value="NC_025447.1"/>
</dbReference>
<organism evidence="1 2">
    <name type="scientific">Escherichia phage 121Q</name>
    <dbReference type="NCBI Taxonomy" id="1555202"/>
    <lineage>
        <taxon>Viruses</taxon>
        <taxon>Duplodnaviria</taxon>
        <taxon>Heunggongvirae</taxon>
        <taxon>Uroviricota</taxon>
        <taxon>Caudoviricetes</taxon>
        <taxon>Asteriusvirus</taxon>
        <taxon>Asteriusvirus av121Q</taxon>
    </lineage>
</organism>
<gene>
    <name evidence="1" type="primary">542</name>
    <name evidence="1" type="ORF">PBI_121Q_542</name>
</gene>
<name>A0A097EYD1_9CAUD</name>